<comment type="caution">
    <text evidence="7">The sequence shown here is derived from an EMBL/GenBank/DDBJ whole genome shotgun (WGS) entry which is preliminary data.</text>
</comment>
<dbReference type="Pfam" id="PF24986">
    <property type="entry name" value="PRC_RimM"/>
    <property type="match status" value="1"/>
</dbReference>
<dbReference type="InterPro" id="IPR056792">
    <property type="entry name" value="PRC_RimM"/>
</dbReference>
<dbReference type="Pfam" id="PF01782">
    <property type="entry name" value="RimM"/>
    <property type="match status" value="1"/>
</dbReference>
<dbReference type="InterPro" id="IPR009000">
    <property type="entry name" value="Transl_B-barrel_sf"/>
</dbReference>
<evidence type="ECO:0000259" key="5">
    <source>
        <dbReference type="Pfam" id="PF01782"/>
    </source>
</evidence>
<dbReference type="InterPro" id="IPR002676">
    <property type="entry name" value="RimM_N"/>
</dbReference>
<dbReference type="Gene3D" id="2.40.30.60">
    <property type="entry name" value="RimM"/>
    <property type="match status" value="1"/>
</dbReference>
<evidence type="ECO:0000256" key="3">
    <source>
        <dbReference type="ARBA" id="ARBA00022552"/>
    </source>
</evidence>
<dbReference type="PANTHER" id="PTHR33692:SF1">
    <property type="entry name" value="RIBOSOME MATURATION FACTOR RIMM"/>
    <property type="match status" value="1"/>
</dbReference>
<dbReference type="InterPro" id="IPR011033">
    <property type="entry name" value="PRC_barrel-like_sf"/>
</dbReference>
<keyword evidence="3" id="KW-0698">rRNA processing</keyword>
<evidence type="ECO:0000259" key="6">
    <source>
        <dbReference type="Pfam" id="PF24986"/>
    </source>
</evidence>
<feature type="domain" description="Ribosome maturation factor RimM PRC barrel" evidence="6">
    <location>
        <begin position="97"/>
        <end position="162"/>
    </location>
</feature>
<dbReference type="HAMAP" id="MF_00014">
    <property type="entry name" value="Ribosome_mat_RimM"/>
    <property type="match status" value="1"/>
</dbReference>
<dbReference type="InterPro" id="IPR036976">
    <property type="entry name" value="RimM_N_sf"/>
</dbReference>
<dbReference type="AlphaFoldDB" id="A0A644VJV7"/>
<feature type="domain" description="RimM N-terminal" evidence="5">
    <location>
        <begin position="6"/>
        <end position="83"/>
    </location>
</feature>
<gene>
    <name evidence="7" type="primary">rimM_13</name>
    <name evidence="7" type="ORF">SDC9_36941</name>
</gene>
<accession>A0A644VJV7</accession>
<dbReference type="InterPro" id="IPR011961">
    <property type="entry name" value="RimM"/>
</dbReference>
<keyword evidence="4" id="KW-0143">Chaperone</keyword>
<evidence type="ECO:0000256" key="4">
    <source>
        <dbReference type="ARBA" id="ARBA00023186"/>
    </source>
</evidence>
<protein>
    <submittedName>
        <fullName evidence="7">Ribosome maturation factor RimM</fullName>
    </submittedName>
</protein>
<evidence type="ECO:0000256" key="1">
    <source>
        <dbReference type="ARBA" id="ARBA00022490"/>
    </source>
</evidence>
<dbReference type="NCBIfam" id="TIGR02273">
    <property type="entry name" value="16S_RimM"/>
    <property type="match status" value="1"/>
</dbReference>
<dbReference type="GO" id="GO:0043022">
    <property type="term" value="F:ribosome binding"/>
    <property type="evidence" value="ECO:0007669"/>
    <property type="project" value="InterPro"/>
</dbReference>
<dbReference type="PANTHER" id="PTHR33692">
    <property type="entry name" value="RIBOSOME MATURATION FACTOR RIMM"/>
    <property type="match status" value="1"/>
</dbReference>
<keyword evidence="1" id="KW-0963">Cytoplasm</keyword>
<name>A0A644VJV7_9ZZZZ</name>
<dbReference type="SUPFAM" id="SSF50447">
    <property type="entry name" value="Translation proteins"/>
    <property type="match status" value="1"/>
</dbReference>
<sequence length="165" mass="18620">MDKQIVIGKIIAPHGVRGEFRLMPLTENPDRYLEMKKLLLENGKEFTIISARFHKNMVLIKTEEITSMDEVELLRGQNVVVNTKDLPPLEQGRFYVADLIGFAVVTLENEDVGKLSDVITTGSNDVFVVKSTSGKEIMIPAIDTHIKEIDTKSRTIKVVLPQWID</sequence>
<dbReference type="Gene3D" id="2.30.30.240">
    <property type="entry name" value="PRC-barrel domain"/>
    <property type="match status" value="1"/>
</dbReference>
<keyword evidence="2" id="KW-0690">Ribosome biogenesis</keyword>
<proteinExistence type="inferred from homology"/>
<dbReference type="EMBL" id="VSSQ01000315">
    <property type="protein sequence ID" value="MPL90883.1"/>
    <property type="molecule type" value="Genomic_DNA"/>
</dbReference>
<dbReference type="GO" id="GO:0006364">
    <property type="term" value="P:rRNA processing"/>
    <property type="evidence" value="ECO:0007669"/>
    <property type="project" value="UniProtKB-KW"/>
</dbReference>
<organism evidence="7">
    <name type="scientific">bioreactor metagenome</name>
    <dbReference type="NCBI Taxonomy" id="1076179"/>
    <lineage>
        <taxon>unclassified sequences</taxon>
        <taxon>metagenomes</taxon>
        <taxon>ecological metagenomes</taxon>
    </lineage>
</organism>
<dbReference type="SUPFAM" id="SSF50346">
    <property type="entry name" value="PRC-barrel domain"/>
    <property type="match status" value="1"/>
</dbReference>
<reference evidence="7" key="1">
    <citation type="submission" date="2019-08" db="EMBL/GenBank/DDBJ databases">
        <authorList>
            <person name="Kucharzyk K."/>
            <person name="Murdoch R.W."/>
            <person name="Higgins S."/>
            <person name="Loffler F."/>
        </authorList>
    </citation>
    <scope>NUCLEOTIDE SEQUENCE</scope>
</reference>
<evidence type="ECO:0000313" key="7">
    <source>
        <dbReference type="EMBL" id="MPL90883.1"/>
    </source>
</evidence>
<dbReference type="GO" id="GO:0005840">
    <property type="term" value="C:ribosome"/>
    <property type="evidence" value="ECO:0007669"/>
    <property type="project" value="InterPro"/>
</dbReference>
<evidence type="ECO:0000256" key="2">
    <source>
        <dbReference type="ARBA" id="ARBA00022517"/>
    </source>
</evidence>